<proteinExistence type="predicted"/>
<dbReference type="InterPro" id="IPR045691">
    <property type="entry name" value="DUF6056"/>
</dbReference>
<name>A0ABT5UUP4_EUBLI</name>
<sequence length="283" mass="33573">MFFHLYTEPIQELDHYIIFFESCCRIYYMHSGRVFVHSIISFFSMFDKSIFNVLNTSLYLSLVILIYYYYKNIVENENNLVDILFFILINLVFWFKLPVFGETVLWLSGAINYLWPTLFLFLFIFVLYLDTNDIYKIKRKIYWFLIFLSSFFIGGAHEVIAVGSMGFLFFINCDYFIRNRKFHKGYVITFFINILGALFLLLAPGNITRSQLNSGGNLISRFVIVLNALLKSLLDNMFLSIIIVWGIIHIIIHLDKVKNDEVLKRNGFFYIIFFFCMLLVMPH</sequence>
<accession>A0ABT5UUP4</accession>
<keyword evidence="1" id="KW-0472">Membrane</keyword>
<feature type="transmembrane region" description="Helical" evidence="1">
    <location>
        <begin position="236"/>
        <end position="254"/>
    </location>
</feature>
<evidence type="ECO:0000313" key="2">
    <source>
        <dbReference type="EMBL" id="MDE1472696.1"/>
    </source>
</evidence>
<evidence type="ECO:0000313" key="3">
    <source>
        <dbReference type="Proteomes" id="UP001215087"/>
    </source>
</evidence>
<feature type="transmembrane region" description="Helical" evidence="1">
    <location>
        <begin position="183"/>
        <end position="202"/>
    </location>
</feature>
<gene>
    <name evidence="2" type="ORF">PTZ04_20760</name>
</gene>
<feature type="transmembrane region" description="Helical" evidence="1">
    <location>
        <begin position="103"/>
        <end position="129"/>
    </location>
</feature>
<keyword evidence="1" id="KW-0812">Transmembrane</keyword>
<comment type="caution">
    <text evidence="2">The sequence shown here is derived from an EMBL/GenBank/DDBJ whole genome shotgun (WGS) entry which is preliminary data.</text>
</comment>
<feature type="transmembrane region" description="Helical" evidence="1">
    <location>
        <begin position="266"/>
        <end position="282"/>
    </location>
</feature>
<dbReference type="EMBL" id="JAQSVD010000018">
    <property type="protein sequence ID" value="MDE1472696.1"/>
    <property type="molecule type" value="Genomic_DNA"/>
</dbReference>
<protein>
    <submittedName>
        <fullName evidence="2">DUF6056 family protein</fullName>
    </submittedName>
</protein>
<feature type="transmembrane region" description="Helical" evidence="1">
    <location>
        <begin position="141"/>
        <end position="171"/>
    </location>
</feature>
<reference evidence="2 3" key="1">
    <citation type="submission" date="2023-02" db="EMBL/GenBank/DDBJ databases">
        <title>Comparative genome analysis of Eubacterium limosum species.</title>
        <authorList>
            <person name="Bak J.E."/>
        </authorList>
    </citation>
    <scope>NUCLEOTIDE SEQUENCE [LARGE SCALE GENOMIC DNA]</scope>
    <source>
        <strain evidence="2 3">KGMB01548</strain>
    </source>
</reference>
<keyword evidence="1" id="KW-1133">Transmembrane helix</keyword>
<dbReference type="Pfam" id="PF19528">
    <property type="entry name" value="DUF6056"/>
    <property type="match status" value="1"/>
</dbReference>
<feature type="transmembrane region" description="Helical" evidence="1">
    <location>
        <begin position="79"/>
        <end position="97"/>
    </location>
</feature>
<feature type="transmembrane region" description="Helical" evidence="1">
    <location>
        <begin position="50"/>
        <end position="70"/>
    </location>
</feature>
<dbReference type="Proteomes" id="UP001215087">
    <property type="component" value="Unassembled WGS sequence"/>
</dbReference>
<organism evidence="2 3">
    <name type="scientific">Eubacterium limosum</name>
    <dbReference type="NCBI Taxonomy" id="1736"/>
    <lineage>
        <taxon>Bacteria</taxon>
        <taxon>Bacillati</taxon>
        <taxon>Bacillota</taxon>
        <taxon>Clostridia</taxon>
        <taxon>Eubacteriales</taxon>
        <taxon>Eubacteriaceae</taxon>
        <taxon>Eubacterium</taxon>
    </lineage>
</organism>
<evidence type="ECO:0000256" key="1">
    <source>
        <dbReference type="SAM" id="Phobius"/>
    </source>
</evidence>
<keyword evidence="3" id="KW-1185">Reference proteome</keyword>
<dbReference type="RefSeq" id="WP_264474255.1">
    <property type="nucleotide sequence ID" value="NZ_JAJCLO010000023.1"/>
</dbReference>